<dbReference type="SUPFAM" id="SSF53254">
    <property type="entry name" value="Phosphoglycerate mutase-like"/>
    <property type="match status" value="1"/>
</dbReference>
<keyword evidence="3" id="KW-1185">Reference proteome</keyword>
<dbReference type="RefSeq" id="WP_140926464.1">
    <property type="nucleotide sequence ID" value="NZ_VFSU01000009.1"/>
</dbReference>
<dbReference type="Proteomes" id="UP000319897">
    <property type="component" value="Unassembled WGS sequence"/>
</dbReference>
<organism evidence="2 3">
    <name type="scientific">Sandaracinobacter neustonicus</name>
    <dbReference type="NCBI Taxonomy" id="1715348"/>
    <lineage>
        <taxon>Bacteria</taxon>
        <taxon>Pseudomonadati</taxon>
        <taxon>Pseudomonadota</taxon>
        <taxon>Alphaproteobacteria</taxon>
        <taxon>Sphingomonadales</taxon>
        <taxon>Sphingosinicellaceae</taxon>
        <taxon>Sandaracinobacter</taxon>
    </lineage>
</organism>
<feature type="binding site" evidence="1">
    <location>
        <position position="65"/>
    </location>
    <ligand>
        <name>substrate</name>
    </ligand>
</feature>
<comment type="caution">
    <text evidence="2">The sequence shown here is derived from an EMBL/GenBank/DDBJ whole genome shotgun (WGS) entry which is preliminary data.</text>
</comment>
<evidence type="ECO:0000256" key="1">
    <source>
        <dbReference type="PIRSR" id="PIRSR613078-2"/>
    </source>
</evidence>
<evidence type="ECO:0000313" key="3">
    <source>
        <dbReference type="Proteomes" id="UP000319897"/>
    </source>
</evidence>
<dbReference type="Pfam" id="PF00300">
    <property type="entry name" value="His_Phos_1"/>
    <property type="match status" value="1"/>
</dbReference>
<dbReference type="InterPro" id="IPR029033">
    <property type="entry name" value="His_PPase_superfam"/>
</dbReference>
<dbReference type="InterPro" id="IPR013078">
    <property type="entry name" value="His_Pase_superF_clade-1"/>
</dbReference>
<dbReference type="PANTHER" id="PTHR47623:SF1">
    <property type="entry name" value="OS09G0287300 PROTEIN"/>
    <property type="match status" value="1"/>
</dbReference>
<reference evidence="2 3" key="1">
    <citation type="submission" date="2019-06" db="EMBL/GenBank/DDBJ databases">
        <authorList>
            <person name="Lee I."/>
            <person name="Jang G.I."/>
            <person name="Hwang C.Y."/>
        </authorList>
    </citation>
    <scope>NUCLEOTIDE SEQUENCE [LARGE SCALE GENOMIC DNA]</scope>
    <source>
        <strain evidence="2 3">PAMC 28131</strain>
    </source>
</reference>
<accession>A0A501XX17</accession>
<gene>
    <name evidence="2" type="ORF">FJQ54_01055</name>
</gene>
<dbReference type="OrthoDB" id="9810154at2"/>
<dbReference type="CDD" id="cd07067">
    <property type="entry name" value="HP_PGM_like"/>
    <property type="match status" value="1"/>
</dbReference>
<name>A0A501XX17_9SPHN</name>
<evidence type="ECO:0000313" key="2">
    <source>
        <dbReference type="EMBL" id="TPE64617.1"/>
    </source>
</evidence>
<proteinExistence type="predicted"/>
<sequence length="186" mass="20678">MGSGAIATKRLNLLRHAKSSWDDPVERDFDRPLNGRGHRAARRMGEWLKEQQLQFDSVIASPALRIRQTIEGVESGLGRKLSPVFDKRIYMASAASLFDILRETPDSVETLLLIGHNPGLEDLLLLATEEDVSALRAEAEIKYPTATFATIELDVESWAAAEEHMPGRLTAFVRPRDLDSTLGPDD</sequence>
<protein>
    <submittedName>
        <fullName evidence="2">Histidine phosphatase family protein</fullName>
    </submittedName>
</protein>
<dbReference type="EMBL" id="VFSU01000009">
    <property type="protein sequence ID" value="TPE64617.1"/>
    <property type="molecule type" value="Genomic_DNA"/>
</dbReference>
<dbReference type="Gene3D" id="3.40.50.1240">
    <property type="entry name" value="Phosphoglycerate mutase-like"/>
    <property type="match status" value="1"/>
</dbReference>
<dbReference type="AlphaFoldDB" id="A0A501XX17"/>
<dbReference type="PANTHER" id="PTHR47623">
    <property type="entry name" value="OS09G0287300 PROTEIN"/>
    <property type="match status" value="1"/>
</dbReference>